<keyword evidence="2" id="KW-1185">Reference proteome</keyword>
<protein>
    <recommendedName>
        <fullName evidence="3">Zinc finger Ogr/Delta-type domain-containing protein</fullName>
    </recommendedName>
</protein>
<dbReference type="Proteomes" id="UP001549366">
    <property type="component" value="Unassembled WGS sequence"/>
</dbReference>
<sequence length="70" mass="7559">MSIQIRCPACGGNVVMDTRLLLAGHQFTCGQAKCRSSISISAQSREVVQHAVDEYQSIRQQTVGSSHQPG</sequence>
<dbReference type="RefSeq" id="WP_354011621.1">
    <property type="nucleotide sequence ID" value="NZ_JBEWTA010000003.1"/>
</dbReference>
<reference evidence="1 2" key="1">
    <citation type="submission" date="2024-06" db="EMBL/GenBank/DDBJ databases">
        <title>Genomic Encyclopedia of Type Strains, Phase V (KMG-V): Genome sequencing to study the core and pangenomes of soil and plant-associated prokaryotes.</title>
        <authorList>
            <person name="Whitman W."/>
        </authorList>
    </citation>
    <scope>NUCLEOTIDE SEQUENCE [LARGE SCALE GENOMIC DNA]</scope>
    <source>
        <strain evidence="1 2">NE40</strain>
    </source>
</reference>
<evidence type="ECO:0008006" key="3">
    <source>
        <dbReference type="Google" id="ProtNLM"/>
    </source>
</evidence>
<dbReference type="EMBL" id="JBEWTB010000001">
    <property type="protein sequence ID" value="MET4754819.1"/>
    <property type="molecule type" value="Genomic_DNA"/>
</dbReference>
<comment type="caution">
    <text evidence="1">The sequence shown here is derived from an EMBL/GenBank/DDBJ whole genome shotgun (WGS) entry which is preliminary data.</text>
</comment>
<evidence type="ECO:0000313" key="1">
    <source>
        <dbReference type="EMBL" id="MET4754819.1"/>
    </source>
</evidence>
<gene>
    <name evidence="1" type="ORF">V5J35_000011</name>
</gene>
<proteinExistence type="predicted"/>
<accession>A0ABV2SBT7</accession>
<evidence type="ECO:0000313" key="2">
    <source>
        <dbReference type="Proteomes" id="UP001549366"/>
    </source>
</evidence>
<name>A0ABV2SBT7_9GAMM</name>
<organism evidence="1 2">
    <name type="scientific">Endozoicomonas lisbonensis</name>
    <dbReference type="NCBI Taxonomy" id="3120522"/>
    <lineage>
        <taxon>Bacteria</taxon>
        <taxon>Pseudomonadati</taxon>
        <taxon>Pseudomonadota</taxon>
        <taxon>Gammaproteobacteria</taxon>
        <taxon>Oceanospirillales</taxon>
        <taxon>Endozoicomonadaceae</taxon>
        <taxon>Endozoicomonas</taxon>
    </lineage>
</organism>